<keyword evidence="3" id="KW-0804">Transcription</keyword>
<dbReference type="PANTHER" id="PTHR44846">
    <property type="entry name" value="MANNOSYL-D-GLYCERATE TRANSPORT/METABOLISM SYSTEM REPRESSOR MNGR-RELATED"/>
    <property type="match status" value="1"/>
</dbReference>
<dbReference type="SUPFAM" id="SSF46785">
    <property type="entry name" value="Winged helix' DNA-binding domain"/>
    <property type="match status" value="1"/>
</dbReference>
<dbReference type="PROSITE" id="PS50949">
    <property type="entry name" value="HTH_GNTR"/>
    <property type="match status" value="1"/>
</dbReference>
<keyword evidence="6" id="KW-1185">Reference proteome</keyword>
<keyword evidence="1" id="KW-0805">Transcription regulation</keyword>
<dbReference type="InterPro" id="IPR036390">
    <property type="entry name" value="WH_DNA-bd_sf"/>
</dbReference>
<evidence type="ECO:0000256" key="1">
    <source>
        <dbReference type="ARBA" id="ARBA00023015"/>
    </source>
</evidence>
<dbReference type="SMART" id="SM00866">
    <property type="entry name" value="UTRA"/>
    <property type="match status" value="1"/>
</dbReference>
<dbReference type="GO" id="GO:0003677">
    <property type="term" value="F:DNA binding"/>
    <property type="evidence" value="ECO:0007669"/>
    <property type="project" value="UniProtKB-KW"/>
</dbReference>
<dbReference type="Proteomes" id="UP000185478">
    <property type="component" value="Chromosome"/>
</dbReference>
<gene>
    <name evidence="5" type="ORF">CAQU_11980</name>
</gene>
<dbReference type="PANTHER" id="PTHR44846:SF1">
    <property type="entry name" value="MANNOSYL-D-GLYCERATE TRANSPORT_METABOLISM SYSTEM REPRESSOR MNGR-RELATED"/>
    <property type="match status" value="1"/>
</dbReference>
<proteinExistence type="predicted"/>
<dbReference type="EMBL" id="CP009245">
    <property type="protein sequence ID" value="APT85640.1"/>
    <property type="molecule type" value="Genomic_DNA"/>
</dbReference>
<dbReference type="KEGG" id="caqu:CAQU_11980"/>
<protein>
    <submittedName>
        <fullName evidence="5">GntR family transcriptional regulator</fullName>
    </submittedName>
</protein>
<dbReference type="AlphaFoldDB" id="A0A1L7CIF6"/>
<dbReference type="Gene3D" id="1.10.10.10">
    <property type="entry name" value="Winged helix-like DNA-binding domain superfamily/Winged helix DNA-binding domain"/>
    <property type="match status" value="1"/>
</dbReference>
<dbReference type="InterPro" id="IPR028978">
    <property type="entry name" value="Chorismate_lyase_/UTRA_dom_sf"/>
</dbReference>
<evidence type="ECO:0000313" key="6">
    <source>
        <dbReference type="Proteomes" id="UP000185478"/>
    </source>
</evidence>
<evidence type="ECO:0000256" key="3">
    <source>
        <dbReference type="ARBA" id="ARBA00023163"/>
    </source>
</evidence>
<evidence type="ECO:0000259" key="4">
    <source>
        <dbReference type="PROSITE" id="PS50949"/>
    </source>
</evidence>
<evidence type="ECO:0000313" key="5">
    <source>
        <dbReference type="EMBL" id="APT85640.1"/>
    </source>
</evidence>
<accession>A0A1L7CIF6</accession>
<dbReference type="InterPro" id="IPR000524">
    <property type="entry name" value="Tscrpt_reg_HTH_GntR"/>
</dbReference>
<dbReference type="InterPro" id="IPR050679">
    <property type="entry name" value="Bact_HTH_transcr_reg"/>
</dbReference>
<name>A0A1L7CIF6_9CORY</name>
<evidence type="ECO:0000256" key="2">
    <source>
        <dbReference type="ARBA" id="ARBA00023125"/>
    </source>
</evidence>
<dbReference type="Pfam" id="PF00392">
    <property type="entry name" value="GntR"/>
    <property type="match status" value="1"/>
</dbReference>
<dbReference type="SMART" id="SM00345">
    <property type="entry name" value="HTH_GNTR"/>
    <property type="match status" value="1"/>
</dbReference>
<dbReference type="InterPro" id="IPR036388">
    <property type="entry name" value="WH-like_DNA-bd_sf"/>
</dbReference>
<dbReference type="GO" id="GO:0045892">
    <property type="term" value="P:negative regulation of DNA-templated transcription"/>
    <property type="evidence" value="ECO:0007669"/>
    <property type="project" value="TreeGrafter"/>
</dbReference>
<dbReference type="SUPFAM" id="SSF64288">
    <property type="entry name" value="Chorismate lyase-like"/>
    <property type="match status" value="1"/>
</dbReference>
<dbReference type="InterPro" id="IPR011663">
    <property type="entry name" value="UTRA"/>
</dbReference>
<sequence>MCEDGPPKHAQLREILEEICRTKLKPGDMLPGERTIEKAFNVSRITVRRAIGDLVTQGVVKRARGKGTFVAPSALVTRLHLASFSSEMNAQSLTPSSKILTAGRFEAPDQVEEFFGSTSPTHTRLKRLRLGNGLPYAIDDGWYNADLVPDLLENNVYLSVYSILEDHYHLPVTDAEQTATAVAADVEQARLLDVPLGAPLLKIVRLSQSDGKPLEHCSSYYRTDRYTLKTHISRS</sequence>
<dbReference type="CDD" id="cd07377">
    <property type="entry name" value="WHTH_GntR"/>
    <property type="match status" value="1"/>
</dbReference>
<dbReference type="STRING" id="1431546.CAQU_11980"/>
<organism evidence="5 6">
    <name type="scientific">Corynebacterium aquilae DSM 44791</name>
    <dbReference type="NCBI Taxonomy" id="1431546"/>
    <lineage>
        <taxon>Bacteria</taxon>
        <taxon>Bacillati</taxon>
        <taxon>Actinomycetota</taxon>
        <taxon>Actinomycetes</taxon>
        <taxon>Mycobacteriales</taxon>
        <taxon>Corynebacteriaceae</taxon>
        <taxon>Corynebacterium</taxon>
    </lineage>
</organism>
<feature type="domain" description="HTH gntR-type" evidence="4">
    <location>
        <begin position="5"/>
        <end position="73"/>
    </location>
</feature>
<dbReference type="Pfam" id="PF07702">
    <property type="entry name" value="UTRA"/>
    <property type="match status" value="1"/>
</dbReference>
<dbReference type="Gene3D" id="3.40.1410.10">
    <property type="entry name" value="Chorismate lyase-like"/>
    <property type="match status" value="1"/>
</dbReference>
<keyword evidence="2" id="KW-0238">DNA-binding</keyword>
<dbReference type="GO" id="GO:0003700">
    <property type="term" value="F:DNA-binding transcription factor activity"/>
    <property type="evidence" value="ECO:0007669"/>
    <property type="project" value="InterPro"/>
</dbReference>
<dbReference type="PRINTS" id="PR00035">
    <property type="entry name" value="HTHGNTR"/>
</dbReference>
<reference evidence="5 6" key="1">
    <citation type="submission" date="2014-08" db="EMBL/GenBank/DDBJ databases">
        <title>Complete genome sequence of Corynebacterium aquilae S-613T(T) (=DSM 44791(T)), isolated from the choana of a healthy golden eagle.</title>
        <authorList>
            <person name="Ruckert C."/>
            <person name="Albersmeier A."/>
            <person name="Winkler A."/>
            <person name="Kalinowski J."/>
        </authorList>
    </citation>
    <scope>NUCLEOTIDE SEQUENCE [LARGE SCALE GENOMIC DNA]</scope>
    <source>
        <strain evidence="5 6">S-613</strain>
    </source>
</reference>